<gene>
    <name evidence="2" type="ORF">ACF05T_33260</name>
</gene>
<name>A0ABW6YLW9_9ACTN</name>
<evidence type="ECO:0000313" key="2">
    <source>
        <dbReference type="EMBL" id="MFF8280878.1"/>
    </source>
</evidence>
<comment type="caution">
    <text evidence="2">The sequence shown here is derived from an EMBL/GenBank/DDBJ whole genome shotgun (WGS) entry which is preliminary data.</text>
</comment>
<dbReference type="EMBL" id="JBIBSM010000026">
    <property type="protein sequence ID" value="MFF8280878.1"/>
    <property type="molecule type" value="Genomic_DNA"/>
</dbReference>
<feature type="region of interest" description="Disordered" evidence="1">
    <location>
        <begin position="292"/>
        <end position="361"/>
    </location>
</feature>
<proteinExistence type="predicted"/>
<organism evidence="2 3">
    <name type="scientific">Streptomyces lateritius</name>
    <dbReference type="NCBI Taxonomy" id="67313"/>
    <lineage>
        <taxon>Bacteria</taxon>
        <taxon>Bacillati</taxon>
        <taxon>Actinomycetota</taxon>
        <taxon>Actinomycetes</taxon>
        <taxon>Kitasatosporales</taxon>
        <taxon>Streptomycetaceae</taxon>
        <taxon>Streptomyces</taxon>
    </lineage>
</organism>
<protein>
    <recommendedName>
        <fullName evidence="4">DUF222 domain-containing protein</fullName>
    </recommendedName>
</protein>
<reference evidence="2 3" key="1">
    <citation type="submission" date="2024-10" db="EMBL/GenBank/DDBJ databases">
        <title>The Natural Products Discovery Center: Release of the First 8490 Sequenced Strains for Exploring Actinobacteria Biosynthetic Diversity.</title>
        <authorList>
            <person name="Kalkreuter E."/>
            <person name="Kautsar S.A."/>
            <person name="Yang D."/>
            <person name="Bader C.D."/>
            <person name="Teijaro C.N."/>
            <person name="Fluegel L."/>
            <person name="Davis C.M."/>
            <person name="Simpson J.R."/>
            <person name="Lauterbach L."/>
            <person name="Steele A.D."/>
            <person name="Gui C."/>
            <person name="Meng S."/>
            <person name="Li G."/>
            <person name="Viehrig K."/>
            <person name="Ye F."/>
            <person name="Su P."/>
            <person name="Kiefer A.F."/>
            <person name="Nichols A."/>
            <person name="Cepeda A.J."/>
            <person name="Yan W."/>
            <person name="Fan B."/>
            <person name="Jiang Y."/>
            <person name="Adhikari A."/>
            <person name="Zheng C.-J."/>
            <person name="Schuster L."/>
            <person name="Cowan T.M."/>
            <person name="Smanski M.J."/>
            <person name="Chevrette M.G."/>
            <person name="De Carvalho L.P.S."/>
            <person name="Shen B."/>
        </authorList>
    </citation>
    <scope>NUCLEOTIDE SEQUENCE [LARGE SCALE GENOMIC DNA]</scope>
    <source>
        <strain evidence="2 3">NPDC015755</strain>
    </source>
</reference>
<evidence type="ECO:0008006" key="4">
    <source>
        <dbReference type="Google" id="ProtNLM"/>
    </source>
</evidence>
<dbReference type="Proteomes" id="UP001603013">
    <property type="component" value="Unassembled WGS sequence"/>
</dbReference>
<sequence>MDRTAPSLGYRPLSAVEAAWLHERLRGPLDLSTATRFAVSLERRDGLTRDETERLLRAWREEYEGRLTEWGAWKELFHALLRHGHEEAWEIVGTLGSRAAGVLSRVPSERGLAVVRGIALAGSRVTVHAWLALHRSLHEPDAVHAAAALAAELAAHDLPKTSLHGLRDALIEAVTADWRRETGANHQAGRSYAGLAAVRFATDERLPHALRVLSAEAARDRVDHVREEALRPGQTVFTGIDPADVLAAVARYEAVRDGLLSTAGLRKRYEHGSIGDRSGASHAPLHRIHARARRAEEGATRRQRDVPGPGPWQLGGHDGGHEHTGQAGEEQEASDPSALRRGGGNPPRQEYGRQGSGEHEK</sequence>
<evidence type="ECO:0000256" key="1">
    <source>
        <dbReference type="SAM" id="MobiDB-lite"/>
    </source>
</evidence>
<keyword evidence="3" id="KW-1185">Reference proteome</keyword>
<evidence type="ECO:0000313" key="3">
    <source>
        <dbReference type="Proteomes" id="UP001603013"/>
    </source>
</evidence>
<accession>A0ABW6YLW9</accession>
<dbReference type="RefSeq" id="WP_391937652.1">
    <property type="nucleotide sequence ID" value="NZ_JBIBSM010000026.1"/>
</dbReference>
<feature type="compositionally biased region" description="Basic and acidic residues" evidence="1">
    <location>
        <begin position="293"/>
        <end position="305"/>
    </location>
</feature>